<dbReference type="GO" id="GO:0005634">
    <property type="term" value="C:nucleus"/>
    <property type="evidence" value="ECO:0007669"/>
    <property type="project" value="TreeGrafter"/>
</dbReference>
<comment type="caution">
    <text evidence="6">The sequence shown here is derived from an EMBL/GenBank/DDBJ whole genome shotgun (WGS) entry which is preliminary data.</text>
</comment>
<dbReference type="Gene3D" id="6.10.140.2220">
    <property type="match status" value="1"/>
</dbReference>
<dbReference type="PANTHER" id="PTHR12197">
    <property type="entry name" value="HISTONE-LYSINE N-METHYLTRANSFERASE SMYD"/>
    <property type="match status" value="1"/>
</dbReference>
<protein>
    <recommendedName>
        <fullName evidence="5">MYND-type domain-containing protein</fullName>
    </recommendedName>
</protein>
<dbReference type="EMBL" id="QKKF02022863">
    <property type="protein sequence ID" value="RZF37970.1"/>
    <property type="molecule type" value="Genomic_DNA"/>
</dbReference>
<evidence type="ECO:0000256" key="4">
    <source>
        <dbReference type="PROSITE-ProRule" id="PRU00134"/>
    </source>
</evidence>
<dbReference type="OrthoDB" id="265717at2759"/>
<dbReference type="Pfam" id="PF01753">
    <property type="entry name" value="zf-MYND"/>
    <property type="match status" value="1"/>
</dbReference>
<keyword evidence="1" id="KW-0479">Metal-binding</keyword>
<reference evidence="6 7" key="1">
    <citation type="journal article" date="2017" name="Gigascience">
        <title>Genome sequence of the small brown planthopper, Laodelphax striatellus.</title>
        <authorList>
            <person name="Zhu J."/>
            <person name="Jiang F."/>
            <person name="Wang X."/>
            <person name="Yang P."/>
            <person name="Bao Y."/>
            <person name="Zhao W."/>
            <person name="Wang W."/>
            <person name="Lu H."/>
            <person name="Wang Q."/>
            <person name="Cui N."/>
            <person name="Li J."/>
            <person name="Chen X."/>
            <person name="Luo L."/>
            <person name="Yu J."/>
            <person name="Kang L."/>
            <person name="Cui F."/>
        </authorList>
    </citation>
    <scope>NUCLEOTIDE SEQUENCE [LARGE SCALE GENOMIC DNA]</scope>
    <source>
        <strain evidence="6">Lst14</strain>
    </source>
</reference>
<dbReference type="FunCoup" id="A0A482WY48">
    <property type="interactions" value="678"/>
</dbReference>
<keyword evidence="7" id="KW-1185">Reference proteome</keyword>
<keyword evidence="3" id="KW-0862">Zinc</keyword>
<dbReference type="Proteomes" id="UP000291343">
    <property type="component" value="Unassembled WGS sequence"/>
</dbReference>
<evidence type="ECO:0000256" key="3">
    <source>
        <dbReference type="ARBA" id="ARBA00022833"/>
    </source>
</evidence>
<dbReference type="STRING" id="195883.A0A482WY48"/>
<organism evidence="6 7">
    <name type="scientific">Laodelphax striatellus</name>
    <name type="common">Small brown planthopper</name>
    <name type="synonym">Delphax striatella</name>
    <dbReference type="NCBI Taxonomy" id="195883"/>
    <lineage>
        <taxon>Eukaryota</taxon>
        <taxon>Metazoa</taxon>
        <taxon>Ecdysozoa</taxon>
        <taxon>Arthropoda</taxon>
        <taxon>Hexapoda</taxon>
        <taxon>Insecta</taxon>
        <taxon>Pterygota</taxon>
        <taxon>Neoptera</taxon>
        <taxon>Paraneoptera</taxon>
        <taxon>Hemiptera</taxon>
        <taxon>Auchenorrhyncha</taxon>
        <taxon>Fulgoroidea</taxon>
        <taxon>Delphacidae</taxon>
        <taxon>Criomorphinae</taxon>
        <taxon>Laodelphax</taxon>
    </lineage>
</organism>
<dbReference type="InParanoid" id="A0A482WY48"/>
<proteinExistence type="predicted"/>
<dbReference type="SMR" id="A0A482WY48"/>
<accession>A0A482WY48</accession>
<dbReference type="PROSITE" id="PS01360">
    <property type="entry name" value="ZF_MYND_1"/>
    <property type="match status" value="1"/>
</dbReference>
<gene>
    <name evidence="6" type="ORF">LSTR_LSTR005470</name>
</gene>
<dbReference type="GO" id="GO:0008270">
    <property type="term" value="F:zinc ion binding"/>
    <property type="evidence" value="ECO:0007669"/>
    <property type="project" value="UniProtKB-KW"/>
</dbReference>
<evidence type="ECO:0000256" key="1">
    <source>
        <dbReference type="ARBA" id="ARBA00022723"/>
    </source>
</evidence>
<dbReference type="InterPro" id="IPR050869">
    <property type="entry name" value="H3K4_H4K5_MeTrfase"/>
</dbReference>
<dbReference type="PROSITE" id="PS50865">
    <property type="entry name" value="ZF_MYND_2"/>
    <property type="match status" value="1"/>
</dbReference>
<sequence length="453" mass="51973">MKKDKNKIKPGEVLLVAEPFVATLSSKFRTERCDYCFQPSQLLKCSACQYVYYCNNDCQRYAWKEHKGECKNLKRIQPRVVPDAARTMAKLIIKLNSASGSMEKGYYSKSSYRMFKDLMSHYPDVKKDKVRMEHFATLCAVLNDFLGPDVLPNPVEMLGIYGRLCVNGFNICDPDMTSIGVGIYLAPTIIDHSCDPNAVAVFEQRTISIRAIKELSAPLDWDKVFISYIDLMSDTNERQQELLSTYYFLCQCSRCTNDQERSLMKSMLCPNPECGEPIFVNDIKDGDDNVVDLSCSKCEAIVKDETFKEFKEVSDFTDMHLKTMKDVAYLDVCNLCLRKQAGLFHPMNIQHLKTLDAAYQSAIQMNQFETALRYGKQLIPGFREYFGQYHPSYAILLLMLAKILVYVENFKEAAVYLKESEKIIEITHGKQHTLYRQDFLPLLFQTQAALGKI</sequence>
<name>A0A482WY48_LAOST</name>
<dbReference type="InterPro" id="IPR002893">
    <property type="entry name" value="Znf_MYND"/>
</dbReference>
<dbReference type="InterPro" id="IPR011990">
    <property type="entry name" value="TPR-like_helical_dom_sf"/>
</dbReference>
<dbReference type="Gene3D" id="1.25.40.10">
    <property type="entry name" value="Tetratricopeptide repeat domain"/>
    <property type="match status" value="1"/>
</dbReference>
<dbReference type="Gene3D" id="1.25.40.970">
    <property type="match status" value="1"/>
</dbReference>
<keyword evidence="2 4" id="KW-0863">Zinc-finger</keyword>
<evidence type="ECO:0000256" key="2">
    <source>
        <dbReference type="ARBA" id="ARBA00022771"/>
    </source>
</evidence>
<dbReference type="AlphaFoldDB" id="A0A482WY48"/>
<dbReference type="Gene3D" id="2.170.270.10">
    <property type="entry name" value="SET domain"/>
    <property type="match status" value="1"/>
</dbReference>
<feature type="domain" description="MYND-type" evidence="5">
    <location>
        <begin position="33"/>
        <end position="70"/>
    </location>
</feature>
<dbReference type="InterPro" id="IPR046341">
    <property type="entry name" value="SET_dom_sf"/>
</dbReference>
<dbReference type="PANTHER" id="PTHR12197:SF251">
    <property type="entry name" value="EG:BACR7C10.4 PROTEIN"/>
    <property type="match status" value="1"/>
</dbReference>
<evidence type="ECO:0000313" key="6">
    <source>
        <dbReference type="EMBL" id="RZF37970.1"/>
    </source>
</evidence>
<evidence type="ECO:0000313" key="7">
    <source>
        <dbReference type="Proteomes" id="UP000291343"/>
    </source>
</evidence>
<evidence type="ECO:0000259" key="5">
    <source>
        <dbReference type="PROSITE" id="PS50865"/>
    </source>
</evidence>
<dbReference type="SUPFAM" id="SSF82199">
    <property type="entry name" value="SET domain"/>
    <property type="match status" value="1"/>
</dbReference>
<dbReference type="SUPFAM" id="SSF48452">
    <property type="entry name" value="TPR-like"/>
    <property type="match status" value="1"/>
</dbReference>
<dbReference type="SUPFAM" id="SSF144232">
    <property type="entry name" value="HIT/MYND zinc finger-like"/>
    <property type="match status" value="1"/>
</dbReference>
<dbReference type="Gene3D" id="1.10.220.160">
    <property type="match status" value="1"/>
</dbReference>